<dbReference type="InterPro" id="IPR000569">
    <property type="entry name" value="HECT_dom"/>
</dbReference>
<proteinExistence type="predicted"/>
<organism evidence="6">
    <name type="scientific">viral metagenome</name>
    <dbReference type="NCBI Taxonomy" id="1070528"/>
    <lineage>
        <taxon>unclassified sequences</taxon>
        <taxon>metagenomes</taxon>
        <taxon>organismal metagenomes</taxon>
    </lineage>
</organism>
<dbReference type="InterPro" id="IPR050836">
    <property type="entry name" value="SDS22/Internalin_LRR"/>
</dbReference>
<dbReference type="InterPro" id="IPR035983">
    <property type="entry name" value="Hect_E3_ubiquitin_ligase"/>
</dbReference>
<sequence length="1564" mass="177548">MSTNLIEISGNKTSNDIRNEILYKYKEILENGGVSADSSITISILGNNKTNIFPSFLPQQKELYPEFFDKVNRIEIMEARKMDNLTYLNVFKNLEFFYWEEFSNKIIELPNFFYTDLKDKLKELFIIRGYTFGKGIININENIKDVKLTKLYIDNYEIRGGSHISNISTLETLSITEIDETGSKPEIDFSKLTNLKKIKFNKKTIQLIDTLEQIQVNDIIKLPNLTSLEIYGQKIFGSVQFIEGDLPKIESLIINDIPHPLLFLPTLNKLVTLKKLNLTNNGITYFPNLDKCINLEIINLSFNKINDWEEECIKSLTKLEELYLRNNNIKKIPESLGNLVNLEKFNISYCPLGSISIFRPLNKLIALKELYMKSSNVKVFPNINKCINLEKLDISYNKITVLPSDYIDTLIKLKSLNLKTNYLIKLPNNIVNLSNLEELIIDNNPISTLPSNIYNLDKLSIFTFNNPKLIELLKEMGRIDTHTVQEILQLFNPSCPLRSLVLKAFRNSLNNNNKGSQQVQINSISISGVIGVYSVPYANRLLIQPKTTNSFFEQTITQLKSNEDILVGINTNLINKTDYYRLSLFFVKIEGEEGIDAGGLYRQYLSDISNEISEKKFFIKNEEGTIVSTENSEDLKHIMSMITCLYNAGLGDFESPFRFGHAITLYKHIYPDLDIMLSKCLGDKELHLILKNFAINILHEPKEQVELLSYTHIRLTTYLWMMVEFINDDMSIGDESISYKIKVFNITGDHKDYYDYFFKNIEFPIDEIIYIDKEEYLDQGNNALANNALGNNALANNALGNNALANNALANNALANNALANNALGNNALANNALANNALGNNALGNNALANNALANNALGNNALANNALETEDIIGDDGNLINREEFIDYLDFFENEIGNPLTDFMPRSMDGATSLLDTIENLREMGNSQYLMSTILDLAREVFNLIDGTPGWMDSGDDSYELNFELNRNLYILNKLTLFEPDVLDHYIGKWEDLTDLIDIPENTRENINRIKEVIYNYRYDFLNSFVDLIGEKYEQLRIHADDPRFEINLNKIELMKEIFLENEDVIELNKLCKPYLIIKLQTDYYSFIGDITNGNNAANVNNNAANNQAANNLILQAANVNNQAANVNNQAANNLILQAANVNNQAANVNNQAANNLILQANANNQVANVNNLSSNNLILQANANNQVANVNNLSAYNQVANVNNLSANNQAANVNNLSANNQVANVNNLSANNQVANNLILQAANGNNQVGMGGGGKQRGGSNSNSNTDYSWAGSRPEEFTVSQEIKDAFKLIVDRHHLDCSQFLDRTKSINRDHINIFIINSIFNSNTKLNIEKLISKISFTAELSQIKIDLFKEILLDFESNFSDKEVREINLGLRELLPPTDNRTLIGMDGPKFFYNQEDFVKKLLEYWTGSRILSIEDYRISYRRGLKGIESHTCFNQLVLGDFVSKKDLLLLIMKTIILDDGAFGIGRKNSLNKRSRKQGKSIKRKSIKSKRKSIKRKSIKRRKQGKSIKRRKQGKSIKRKSRKRRKQGKSIKRIKQGKSIKSKRKSIKSKSKNSY</sequence>
<dbReference type="Pfam" id="PF13855">
    <property type="entry name" value="LRR_8"/>
    <property type="match status" value="2"/>
</dbReference>
<keyword evidence="1" id="KW-0433">Leucine-rich repeat</keyword>
<dbReference type="EMBL" id="MN740343">
    <property type="protein sequence ID" value="QHU01495.1"/>
    <property type="molecule type" value="Genomic_DNA"/>
</dbReference>
<dbReference type="Gene3D" id="3.80.10.10">
    <property type="entry name" value="Ribonuclease Inhibitor"/>
    <property type="match status" value="2"/>
</dbReference>
<evidence type="ECO:0000313" key="6">
    <source>
        <dbReference type="EMBL" id="QHU01495.1"/>
    </source>
</evidence>
<keyword evidence="3" id="KW-0175">Coiled coil</keyword>
<keyword evidence="2" id="KW-0677">Repeat</keyword>
<feature type="region of interest" description="Disordered" evidence="4">
    <location>
        <begin position="1477"/>
        <end position="1564"/>
    </location>
</feature>
<feature type="compositionally biased region" description="Basic residues" evidence="4">
    <location>
        <begin position="1479"/>
        <end position="1564"/>
    </location>
</feature>
<feature type="region of interest" description="Disordered" evidence="4">
    <location>
        <begin position="1253"/>
        <end position="1277"/>
    </location>
</feature>
<feature type="coiled-coil region" evidence="3">
    <location>
        <begin position="1112"/>
        <end position="1154"/>
    </location>
</feature>
<accession>A0A6C0J6Y5</accession>
<feature type="domain" description="HECT" evidence="5">
    <location>
        <begin position="570"/>
        <end position="612"/>
    </location>
</feature>
<dbReference type="PANTHER" id="PTHR46652">
    <property type="entry name" value="LEUCINE-RICH REPEAT AND IQ DOMAIN-CONTAINING PROTEIN 1-RELATED"/>
    <property type="match status" value="1"/>
</dbReference>
<reference evidence="6" key="1">
    <citation type="journal article" date="2020" name="Nature">
        <title>Giant virus diversity and host interactions through global metagenomics.</title>
        <authorList>
            <person name="Schulz F."/>
            <person name="Roux S."/>
            <person name="Paez-Espino D."/>
            <person name="Jungbluth S."/>
            <person name="Walsh D.A."/>
            <person name="Denef V.J."/>
            <person name="McMahon K.D."/>
            <person name="Konstantinidis K.T."/>
            <person name="Eloe-Fadrosh E.A."/>
            <person name="Kyrpides N.C."/>
            <person name="Woyke T."/>
        </authorList>
    </citation>
    <scope>NUCLEOTIDE SEQUENCE</scope>
    <source>
        <strain evidence="6">GVMAG-M-3300025860-25</strain>
    </source>
</reference>
<evidence type="ECO:0000256" key="3">
    <source>
        <dbReference type="SAM" id="Coils"/>
    </source>
</evidence>
<dbReference type="SMART" id="SM00364">
    <property type="entry name" value="LRR_BAC"/>
    <property type="match status" value="5"/>
</dbReference>
<evidence type="ECO:0000256" key="1">
    <source>
        <dbReference type="ARBA" id="ARBA00022614"/>
    </source>
</evidence>
<evidence type="ECO:0000259" key="5">
    <source>
        <dbReference type="PROSITE" id="PS50237"/>
    </source>
</evidence>
<dbReference type="PROSITE" id="PS50237">
    <property type="entry name" value="HECT"/>
    <property type="match status" value="1"/>
</dbReference>
<dbReference type="InterPro" id="IPR032675">
    <property type="entry name" value="LRR_dom_sf"/>
</dbReference>
<dbReference type="PANTHER" id="PTHR46652:SF3">
    <property type="entry name" value="LEUCINE-RICH REPEAT-CONTAINING PROTEIN 9"/>
    <property type="match status" value="1"/>
</dbReference>
<dbReference type="PROSITE" id="PS51450">
    <property type="entry name" value="LRR"/>
    <property type="match status" value="3"/>
</dbReference>
<dbReference type="InterPro" id="IPR003591">
    <property type="entry name" value="Leu-rich_rpt_typical-subtyp"/>
</dbReference>
<dbReference type="SMART" id="SM00369">
    <property type="entry name" value="LRR_TYP"/>
    <property type="match status" value="5"/>
</dbReference>
<dbReference type="SUPFAM" id="SSF52058">
    <property type="entry name" value="L domain-like"/>
    <property type="match status" value="2"/>
</dbReference>
<protein>
    <recommendedName>
        <fullName evidence="5">HECT domain-containing protein</fullName>
    </recommendedName>
</protein>
<dbReference type="SUPFAM" id="SSF56204">
    <property type="entry name" value="Hect, E3 ligase catalytic domain"/>
    <property type="match status" value="1"/>
</dbReference>
<dbReference type="GO" id="GO:0004842">
    <property type="term" value="F:ubiquitin-protein transferase activity"/>
    <property type="evidence" value="ECO:0007669"/>
    <property type="project" value="InterPro"/>
</dbReference>
<dbReference type="InterPro" id="IPR001611">
    <property type="entry name" value="Leu-rich_rpt"/>
</dbReference>
<dbReference type="SMART" id="SM00365">
    <property type="entry name" value="LRR_SD22"/>
    <property type="match status" value="4"/>
</dbReference>
<evidence type="ECO:0000256" key="4">
    <source>
        <dbReference type="SAM" id="MobiDB-lite"/>
    </source>
</evidence>
<evidence type="ECO:0000256" key="2">
    <source>
        <dbReference type="ARBA" id="ARBA00022737"/>
    </source>
</evidence>
<name>A0A6C0J6Y5_9ZZZZ</name>